<dbReference type="EMBL" id="JBJUIK010000004">
    <property type="protein sequence ID" value="KAL3531388.1"/>
    <property type="molecule type" value="Genomic_DNA"/>
</dbReference>
<evidence type="ECO:0000313" key="3">
    <source>
        <dbReference type="Proteomes" id="UP001630127"/>
    </source>
</evidence>
<protein>
    <submittedName>
        <fullName evidence="2">Uncharacterized protein</fullName>
    </submittedName>
</protein>
<dbReference type="AlphaFoldDB" id="A0ABD3AJP4"/>
<accession>A0ABD3AJP4</accession>
<gene>
    <name evidence="2" type="ORF">ACH5RR_010710</name>
</gene>
<proteinExistence type="predicted"/>
<organism evidence="2 3">
    <name type="scientific">Cinchona calisaya</name>
    <dbReference type="NCBI Taxonomy" id="153742"/>
    <lineage>
        <taxon>Eukaryota</taxon>
        <taxon>Viridiplantae</taxon>
        <taxon>Streptophyta</taxon>
        <taxon>Embryophyta</taxon>
        <taxon>Tracheophyta</taxon>
        <taxon>Spermatophyta</taxon>
        <taxon>Magnoliopsida</taxon>
        <taxon>eudicotyledons</taxon>
        <taxon>Gunneridae</taxon>
        <taxon>Pentapetalae</taxon>
        <taxon>asterids</taxon>
        <taxon>lamiids</taxon>
        <taxon>Gentianales</taxon>
        <taxon>Rubiaceae</taxon>
        <taxon>Cinchonoideae</taxon>
        <taxon>Cinchoneae</taxon>
        <taxon>Cinchona</taxon>
    </lineage>
</organism>
<evidence type="ECO:0000313" key="2">
    <source>
        <dbReference type="EMBL" id="KAL3531388.1"/>
    </source>
</evidence>
<comment type="caution">
    <text evidence="2">The sequence shown here is derived from an EMBL/GenBank/DDBJ whole genome shotgun (WGS) entry which is preliminary data.</text>
</comment>
<keyword evidence="3" id="KW-1185">Reference proteome</keyword>
<dbReference type="Proteomes" id="UP001630127">
    <property type="component" value="Unassembled WGS sequence"/>
</dbReference>
<feature type="region of interest" description="Disordered" evidence="1">
    <location>
        <begin position="63"/>
        <end position="85"/>
    </location>
</feature>
<evidence type="ECO:0000256" key="1">
    <source>
        <dbReference type="SAM" id="MobiDB-lite"/>
    </source>
</evidence>
<sequence length="172" mass="20057">MSDFNGTGENSGSDEDENERMITGESEDHIQRYTAEERFTTWTESLGFESLNERAICRYTPAVEEEGNYQSPTAGGSRSSSRRRKIKPKSCWLDMSKFPPLMSTLNVNGRFRFDFIKIRENGRLRMMMVPSERPEVGVLQTPPMVKEKRLKMMLIRTDFNQDHDHDYDDDQE</sequence>
<feature type="region of interest" description="Disordered" evidence="1">
    <location>
        <begin position="1"/>
        <end position="32"/>
    </location>
</feature>
<feature type="compositionally biased region" description="Basic and acidic residues" evidence="1">
    <location>
        <begin position="19"/>
        <end position="32"/>
    </location>
</feature>
<feature type="compositionally biased region" description="Polar residues" evidence="1">
    <location>
        <begin position="1"/>
        <end position="11"/>
    </location>
</feature>
<name>A0ABD3AJP4_9GENT</name>
<reference evidence="2 3" key="1">
    <citation type="submission" date="2024-11" db="EMBL/GenBank/DDBJ databases">
        <title>A near-complete genome assembly of Cinchona calisaya.</title>
        <authorList>
            <person name="Lian D.C."/>
            <person name="Zhao X.W."/>
            <person name="Wei L."/>
        </authorList>
    </citation>
    <scope>NUCLEOTIDE SEQUENCE [LARGE SCALE GENOMIC DNA]</scope>
    <source>
        <tissue evidence="2">Nenye</tissue>
    </source>
</reference>